<accession>A0ABY6GJF2</accession>
<dbReference type="RefSeq" id="WP_319806485.1">
    <property type="nucleotide sequence ID" value="NZ_CP107052.1"/>
</dbReference>
<evidence type="ECO:0000313" key="2">
    <source>
        <dbReference type="Proteomes" id="UP001163831"/>
    </source>
</evidence>
<protein>
    <submittedName>
        <fullName evidence="1">Uncharacterized protein</fullName>
    </submittedName>
</protein>
<reference evidence="1" key="1">
    <citation type="submission" date="2022-10" db="EMBL/GenBank/DDBJ databases">
        <title>Candidatus Kirkpatrella diaphorinas gen. nov., sp. nov., an uncultured endosymbiont identified in a population of Diaphorina citri from Hawaii.</title>
        <authorList>
            <person name="Henry E.M."/>
            <person name="Carlson C.R."/>
            <person name="Kuo Y.-W."/>
        </authorList>
    </citation>
    <scope>NUCLEOTIDE SEQUENCE</scope>
    <source>
        <strain evidence="1">CADCRV1</strain>
    </source>
</reference>
<dbReference type="EMBL" id="CP107052">
    <property type="protein sequence ID" value="UYH50893.1"/>
    <property type="molecule type" value="Genomic_DNA"/>
</dbReference>
<keyword evidence="2" id="KW-1185">Reference proteome</keyword>
<organism evidence="1 2">
    <name type="scientific">Candidatus Kirkpatrickella diaphorinae</name>
    <dbReference type="NCBI Taxonomy" id="2984322"/>
    <lineage>
        <taxon>Bacteria</taxon>
        <taxon>Pseudomonadati</taxon>
        <taxon>Pseudomonadota</taxon>
        <taxon>Alphaproteobacteria</taxon>
        <taxon>Acetobacterales</taxon>
        <taxon>Acetobacteraceae</taxon>
        <taxon>Candidatus Kirkpatrickella</taxon>
    </lineage>
</organism>
<dbReference type="Proteomes" id="UP001163831">
    <property type="component" value="Chromosome"/>
</dbReference>
<sequence length="253" mass="26858">MENCGFGWQNLVLTGSLSASSQRAQLPVTNLKLPQGAASLAWRAIGGAASLMLRAAGAYRVVSVHRTNLTANAVLRVTLYRGDVAVIEASSDGHKPVNGQCVIVLPRTYSGDQMRLDITDHDNPDGFLSIPLCYAGPLFQPARNYAAASKENVSATALETTTMAGAEFVAPQYVQRRLTIAHQSLGDDDVSALRSLQVAAASGANTLFIPNPGAPPQDVTHTALYGRAVMNEMSNPFGAADRHATTIDIKERL</sequence>
<evidence type="ECO:0000313" key="1">
    <source>
        <dbReference type="EMBL" id="UYH50893.1"/>
    </source>
</evidence>
<name>A0ABY6GJF2_9PROT</name>
<proteinExistence type="predicted"/>
<gene>
    <name evidence="1" type="ORF">N5W20_07230</name>
</gene>